<dbReference type="CDD" id="cd00292">
    <property type="entry name" value="EF1B"/>
    <property type="match status" value="1"/>
</dbReference>
<dbReference type="EMBL" id="JAPDFW010000125">
    <property type="protein sequence ID" value="KAJ5067644.1"/>
    <property type="molecule type" value="Genomic_DNA"/>
</dbReference>
<feature type="compositionally biased region" description="Acidic residues" evidence="4">
    <location>
        <begin position="90"/>
        <end position="106"/>
    </location>
</feature>
<dbReference type="GO" id="GO:0005829">
    <property type="term" value="C:cytosol"/>
    <property type="evidence" value="ECO:0007669"/>
    <property type="project" value="TreeGrafter"/>
</dbReference>
<dbReference type="InterPro" id="IPR014038">
    <property type="entry name" value="EF1B_bsu/dsu_GNE"/>
</dbReference>
<dbReference type="InterPro" id="IPR036219">
    <property type="entry name" value="eEF-1beta-like_sf"/>
</dbReference>
<evidence type="ECO:0000256" key="3">
    <source>
        <dbReference type="ARBA" id="ARBA00022917"/>
    </source>
</evidence>
<dbReference type="Proteomes" id="UP001149090">
    <property type="component" value="Unassembled WGS sequence"/>
</dbReference>
<dbReference type="FunFam" id="3.30.70.60:FF:000001">
    <property type="entry name" value="Elongation factor 1-beta 1 like"/>
    <property type="match status" value="1"/>
</dbReference>
<evidence type="ECO:0000256" key="1">
    <source>
        <dbReference type="ARBA" id="ARBA00007411"/>
    </source>
</evidence>
<dbReference type="GO" id="GO:0005085">
    <property type="term" value="F:guanyl-nucleotide exchange factor activity"/>
    <property type="evidence" value="ECO:0007669"/>
    <property type="project" value="TreeGrafter"/>
</dbReference>
<feature type="region of interest" description="Disordered" evidence="4">
    <location>
        <begin position="81"/>
        <end position="106"/>
    </location>
</feature>
<evidence type="ECO:0000313" key="7">
    <source>
        <dbReference type="Proteomes" id="UP001149090"/>
    </source>
</evidence>
<name>A0A9Q0R552_ANAIG</name>
<protein>
    <submittedName>
        <fullName evidence="6">Elongation factor 1-beta</fullName>
    </submittedName>
</protein>
<dbReference type="InterPro" id="IPR036282">
    <property type="entry name" value="Glutathione-S-Trfase_C_sf"/>
</dbReference>
<comment type="similarity">
    <text evidence="1">Belongs to the EF-1-beta/EF-1-delta family.</text>
</comment>
<dbReference type="GO" id="GO:0005853">
    <property type="term" value="C:eukaryotic translation elongation factor 1 complex"/>
    <property type="evidence" value="ECO:0007669"/>
    <property type="project" value="InterPro"/>
</dbReference>
<organism evidence="6 7">
    <name type="scientific">Anaeramoeba ignava</name>
    <name type="common">Anaerobic marine amoeba</name>
    <dbReference type="NCBI Taxonomy" id="1746090"/>
    <lineage>
        <taxon>Eukaryota</taxon>
        <taxon>Metamonada</taxon>
        <taxon>Anaeramoebidae</taxon>
        <taxon>Anaeramoeba</taxon>
    </lineage>
</organism>
<evidence type="ECO:0000313" key="6">
    <source>
        <dbReference type="EMBL" id="KAJ5067644.1"/>
    </source>
</evidence>
<proteinExistence type="inferred from homology"/>
<feature type="domain" description="Translation elongation factor EF1B beta/delta subunit guanine nucleotide exchange" evidence="5">
    <location>
        <begin position="129"/>
        <end position="215"/>
    </location>
</feature>
<dbReference type="PANTHER" id="PTHR11595">
    <property type="entry name" value="EF-HAND AND COILED-COIL DOMAIN-CONTAINING FAMILY MEMBER"/>
    <property type="match status" value="1"/>
</dbReference>
<dbReference type="OrthoDB" id="331763at2759"/>
<dbReference type="InterPro" id="IPR001326">
    <property type="entry name" value="Transl_elong_EF1B_B/D_CS"/>
</dbReference>
<dbReference type="InterPro" id="IPR014717">
    <property type="entry name" value="Transl_elong_EF1B/ribsomal_bS6"/>
</dbReference>
<dbReference type="SUPFAM" id="SSF54984">
    <property type="entry name" value="eEF-1beta-like"/>
    <property type="match status" value="1"/>
</dbReference>
<reference evidence="6" key="1">
    <citation type="submission" date="2022-10" db="EMBL/GenBank/DDBJ databases">
        <title>Novel sulphate-reducing endosymbionts in the free-living metamonad Anaeramoeba.</title>
        <authorList>
            <person name="Jerlstrom-Hultqvist J."/>
            <person name="Cepicka I."/>
            <person name="Gallot-Lavallee L."/>
            <person name="Salas-Leiva D."/>
            <person name="Curtis B.A."/>
            <person name="Zahonova K."/>
            <person name="Pipaliya S."/>
            <person name="Dacks J."/>
            <person name="Roger A.J."/>
        </authorList>
    </citation>
    <scope>NUCLEOTIDE SEQUENCE</scope>
    <source>
        <strain evidence="6">BMAN</strain>
    </source>
</reference>
<evidence type="ECO:0000256" key="4">
    <source>
        <dbReference type="SAM" id="MobiDB-lite"/>
    </source>
</evidence>
<keyword evidence="7" id="KW-1185">Reference proteome</keyword>
<comment type="caution">
    <text evidence="6">The sequence shown here is derived from an EMBL/GenBank/DDBJ whole genome shotgun (WGS) entry which is preliminary data.</text>
</comment>
<sequence length="220" mass="25415">MSLDVPELAKDGLNFLNTHFRDNSYAIGYKASKADQEIFEKIEKVDSNEFPYLFRWHKHIASFADSVQKSWLEVGKVTFHEPEKEKEKEKEDDDDDVDLFGDDDDDNKEAEEAKKKILEDLNAKKKQDKSLLVLDVKPWDDETDMKEVEKLVRSITMDGLTWGKSTIEDVAFTAKKLRITAVIIDELVSVDLLEEKITGFEDLIQSMDIASFNKRELFSN</sequence>
<dbReference type="Gene3D" id="3.30.70.60">
    <property type="match status" value="1"/>
</dbReference>
<dbReference type="PROSITE" id="PS00824">
    <property type="entry name" value="EF1BD_1"/>
    <property type="match status" value="1"/>
</dbReference>
<keyword evidence="3" id="KW-0648">Protein biosynthesis</keyword>
<dbReference type="AlphaFoldDB" id="A0A9Q0R552"/>
<dbReference type="SMART" id="SM00888">
    <property type="entry name" value="EF1_GNE"/>
    <property type="match status" value="1"/>
</dbReference>
<dbReference type="OMA" id="YRWYKHI"/>
<keyword evidence="2 6" id="KW-0251">Elongation factor</keyword>
<gene>
    <name evidence="6" type="ORF">M0811_02832</name>
</gene>
<dbReference type="PANTHER" id="PTHR11595:SF21">
    <property type="entry name" value="ELONGATION FACTOR 1-BETA"/>
    <property type="match status" value="1"/>
</dbReference>
<evidence type="ECO:0000259" key="5">
    <source>
        <dbReference type="SMART" id="SM00888"/>
    </source>
</evidence>
<dbReference type="SUPFAM" id="SSF47616">
    <property type="entry name" value="GST C-terminal domain-like"/>
    <property type="match status" value="1"/>
</dbReference>
<dbReference type="Pfam" id="PF00736">
    <property type="entry name" value="EF1_GNE"/>
    <property type="match status" value="1"/>
</dbReference>
<accession>A0A9Q0R552</accession>
<evidence type="ECO:0000256" key="2">
    <source>
        <dbReference type="ARBA" id="ARBA00022768"/>
    </source>
</evidence>
<dbReference type="InterPro" id="IPR049720">
    <property type="entry name" value="EF1B_bsu/dsu"/>
</dbReference>
<dbReference type="GO" id="GO:0003746">
    <property type="term" value="F:translation elongation factor activity"/>
    <property type="evidence" value="ECO:0007669"/>
    <property type="project" value="UniProtKB-KW"/>
</dbReference>